<dbReference type="EMBL" id="UGXS01000004">
    <property type="protein sequence ID" value="SUH16400.1"/>
    <property type="molecule type" value="Genomic_DNA"/>
</dbReference>
<protein>
    <submittedName>
        <fullName evidence="1">Glucose-1-phosphatase/inositol phosphatase</fullName>
        <ecNumber evidence="1">3.1.3.10</ecNumber>
    </submittedName>
</protein>
<name>A0A379WAY8_SALET</name>
<dbReference type="Gene3D" id="3.40.50.1240">
    <property type="entry name" value="Phosphoglycerate mutase-like"/>
    <property type="match status" value="2"/>
</dbReference>
<evidence type="ECO:0000313" key="2">
    <source>
        <dbReference type="Proteomes" id="UP000255509"/>
    </source>
</evidence>
<proteinExistence type="predicted"/>
<reference evidence="1 2" key="1">
    <citation type="submission" date="2018-06" db="EMBL/GenBank/DDBJ databases">
        <authorList>
            <consortium name="Pathogen Informatics"/>
            <person name="Doyle S."/>
        </authorList>
    </citation>
    <scope>NUCLEOTIDE SEQUENCE [LARGE SCALE GENOMIC DNA]</scope>
    <source>
        <strain evidence="1 2">NCTC8258</strain>
    </source>
</reference>
<keyword evidence="1" id="KW-0378">Hydrolase</keyword>
<gene>
    <name evidence="1" type="primary">agp_3</name>
    <name evidence="1" type="ORF">NCTC8258_04160</name>
</gene>
<dbReference type="GO" id="GO:0008877">
    <property type="term" value="F:glucose-1-phosphatase activity"/>
    <property type="evidence" value="ECO:0007669"/>
    <property type="project" value="UniProtKB-EC"/>
</dbReference>
<organism evidence="1 2">
    <name type="scientific">Salmonella enterica I</name>
    <dbReference type="NCBI Taxonomy" id="59201"/>
    <lineage>
        <taxon>Bacteria</taxon>
        <taxon>Pseudomonadati</taxon>
        <taxon>Pseudomonadota</taxon>
        <taxon>Gammaproteobacteria</taxon>
        <taxon>Enterobacterales</taxon>
        <taxon>Enterobacteriaceae</taxon>
        <taxon>Salmonella</taxon>
    </lineage>
</organism>
<evidence type="ECO:0000313" key="1">
    <source>
        <dbReference type="EMBL" id="SUH16400.1"/>
    </source>
</evidence>
<dbReference type="Proteomes" id="UP000255509">
    <property type="component" value="Unassembled WGS sequence"/>
</dbReference>
<dbReference type="AlphaFoldDB" id="A0A379WAY8"/>
<dbReference type="InterPro" id="IPR033379">
    <property type="entry name" value="Acid_Pase_AS"/>
</dbReference>
<dbReference type="EC" id="3.1.3.10" evidence="1"/>
<accession>A0A379WAY8</accession>
<dbReference type="SUPFAM" id="SSF53254">
    <property type="entry name" value="Phosphoglycerate mutase-like"/>
    <property type="match status" value="1"/>
</dbReference>
<dbReference type="PROSITE" id="PS00616">
    <property type="entry name" value="HIS_ACID_PHOSPHAT_1"/>
    <property type="match status" value="1"/>
</dbReference>
<dbReference type="InterPro" id="IPR029033">
    <property type="entry name" value="His_PPase_superfam"/>
</dbReference>
<sequence>MIHFCHTQNDLITTRGHRDEKIITRCCCGRGCLLSSAVQAQTTPEGYQLQQVLMMSRHNLRAPLANNGSVLAQSTPNAWPAWDVPGGELTTKGGVLEVYMGHYTREWLVAQG</sequence>